<keyword evidence="13" id="KW-1185">Reference proteome</keyword>
<evidence type="ECO:0000256" key="5">
    <source>
        <dbReference type="ARBA" id="ARBA00022723"/>
    </source>
</evidence>
<gene>
    <name evidence="12" type="ORF">CCMP2556_LOCUS48649</name>
</gene>
<dbReference type="EMBL" id="CAXAMN010026517">
    <property type="protein sequence ID" value="CAK9103644.1"/>
    <property type="molecule type" value="Genomic_DNA"/>
</dbReference>
<evidence type="ECO:0000256" key="10">
    <source>
        <dbReference type="ARBA" id="ARBA00023242"/>
    </source>
</evidence>
<accession>A0ABP0RTL7</accession>
<evidence type="ECO:0000259" key="11">
    <source>
        <dbReference type="Pfam" id="PF03372"/>
    </source>
</evidence>
<evidence type="ECO:0000313" key="13">
    <source>
        <dbReference type="Proteomes" id="UP001642484"/>
    </source>
</evidence>
<evidence type="ECO:0000256" key="9">
    <source>
        <dbReference type="ARBA" id="ARBA00023204"/>
    </source>
</evidence>
<dbReference type="InterPro" id="IPR036691">
    <property type="entry name" value="Endo/exonu/phosph_ase_sf"/>
</dbReference>
<name>A0ABP0RTL7_9DINO</name>
<keyword evidence="9" id="KW-0234">DNA repair</keyword>
<comment type="cofactor">
    <cofactor evidence="2">
        <name>Mg(2+)</name>
        <dbReference type="ChEBI" id="CHEBI:18420"/>
    </cofactor>
</comment>
<comment type="cofactor">
    <cofactor evidence="1">
        <name>Mn(2+)</name>
        <dbReference type="ChEBI" id="CHEBI:29035"/>
    </cofactor>
</comment>
<keyword evidence="8" id="KW-0460">Magnesium</keyword>
<organism evidence="12 13">
    <name type="scientific">Durusdinium trenchii</name>
    <dbReference type="NCBI Taxonomy" id="1381693"/>
    <lineage>
        <taxon>Eukaryota</taxon>
        <taxon>Sar</taxon>
        <taxon>Alveolata</taxon>
        <taxon>Dinophyceae</taxon>
        <taxon>Suessiales</taxon>
        <taxon>Symbiodiniaceae</taxon>
        <taxon>Durusdinium</taxon>
    </lineage>
</organism>
<keyword evidence="4" id="KW-0540">Nuclease</keyword>
<evidence type="ECO:0000256" key="7">
    <source>
        <dbReference type="ARBA" id="ARBA00022801"/>
    </source>
</evidence>
<evidence type="ECO:0000256" key="2">
    <source>
        <dbReference type="ARBA" id="ARBA00001946"/>
    </source>
</evidence>
<dbReference type="PANTHER" id="PTHR15822:SF4">
    <property type="entry name" value="TYROSYL-DNA PHOSPHODIESTERASE 2"/>
    <property type="match status" value="1"/>
</dbReference>
<dbReference type="PANTHER" id="PTHR15822">
    <property type="entry name" value="TRAF AND TNF RECEPTOR-ASSOCIATED PROTEIN"/>
    <property type="match status" value="1"/>
</dbReference>
<dbReference type="Pfam" id="PF03372">
    <property type="entry name" value="Exo_endo_phos"/>
    <property type="match status" value="1"/>
</dbReference>
<evidence type="ECO:0000256" key="3">
    <source>
        <dbReference type="ARBA" id="ARBA00004322"/>
    </source>
</evidence>
<dbReference type="InterPro" id="IPR005135">
    <property type="entry name" value="Endo/exonuclease/phosphatase"/>
</dbReference>
<keyword evidence="10" id="KW-0539">Nucleus</keyword>
<evidence type="ECO:0000256" key="1">
    <source>
        <dbReference type="ARBA" id="ARBA00001936"/>
    </source>
</evidence>
<reference evidence="12 13" key="1">
    <citation type="submission" date="2024-02" db="EMBL/GenBank/DDBJ databases">
        <authorList>
            <person name="Chen Y."/>
            <person name="Shah S."/>
            <person name="Dougan E. K."/>
            <person name="Thang M."/>
            <person name="Chan C."/>
        </authorList>
    </citation>
    <scope>NUCLEOTIDE SEQUENCE [LARGE SCALE GENOMIC DNA]</scope>
</reference>
<protein>
    <recommendedName>
        <fullName evidence="11">Endonuclease/exonuclease/phosphatase domain-containing protein</fullName>
    </recommendedName>
</protein>
<keyword evidence="6" id="KW-0227">DNA damage</keyword>
<comment type="subcellular location">
    <subcellularLocation>
        <location evidence="3">Nucleus</location>
        <location evidence="3">PML body</location>
    </subcellularLocation>
</comment>
<evidence type="ECO:0000256" key="4">
    <source>
        <dbReference type="ARBA" id="ARBA00022722"/>
    </source>
</evidence>
<keyword evidence="7" id="KW-0378">Hydrolase</keyword>
<dbReference type="Proteomes" id="UP001642484">
    <property type="component" value="Unassembled WGS sequence"/>
</dbReference>
<sequence>MLTGWTCACGFRNREVNSACGGSGPLGCKASRPGSRPGLLGDTDTDGDPMRLNEVPARCAKTLRILTYNVWFSPIDREIRMAALAAILESVDADVIALQEVTSTILELLMGHLSSEWQVFKQEPAHVEDLYFFEANYFTCLLVKRTLQVEEAACFRFSITAMARGLQLVVFSMKIEDEGMQTPERSYHKIIVATSHLESAVASRSGQDTRAHQLSEGLHEMTRMMVEKDCDAAIWLGDMNWISDETERDDMKESGPSDLCRPVTTAREAQLPLWYPDDQPLQSSSPFGVATGELPLSHLVPPAPTATHHGKICSWISPGKSEYVLHQMLSGRRPAMKLRLPVDFELIGGQILRQRVPQDWVLLAATSREIKDVAWSLLETRWFGGRGGRRLWRVAKNKVYERIIRTHRQCAVLWKQRVRSPGATSSDEEAEYDLRQGTDVPEELCTRADLKVHLEPYPRVQVIPRHWICEELPESERAKRNICIGQSVLAYYAVSAVGSEDGGEARKTFFGAREVQHRSERAVRSKVLRELISPAEVYVYLQCMDRRKPVRVPLASIWSVQPNEPTRRTVRKRRKAEINSISENLFSTGLVPRGGLTLRL</sequence>
<evidence type="ECO:0000256" key="6">
    <source>
        <dbReference type="ARBA" id="ARBA00022763"/>
    </source>
</evidence>
<feature type="domain" description="Endonuclease/exonuclease/phosphatase" evidence="11">
    <location>
        <begin position="66"/>
        <end position="273"/>
    </location>
</feature>
<keyword evidence="5" id="KW-0479">Metal-binding</keyword>
<dbReference type="InterPro" id="IPR051547">
    <property type="entry name" value="TDP2-like"/>
</dbReference>
<proteinExistence type="predicted"/>
<dbReference type="SUPFAM" id="SSF56219">
    <property type="entry name" value="DNase I-like"/>
    <property type="match status" value="1"/>
</dbReference>
<comment type="caution">
    <text evidence="12">The sequence shown here is derived from an EMBL/GenBank/DDBJ whole genome shotgun (WGS) entry which is preliminary data.</text>
</comment>
<evidence type="ECO:0000256" key="8">
    <source>
        <dbReference type="ARBA" id="ARBA00022842"/>
    </source>
</evidence>
<dbReference type="Gene3D" id="3.60.10.10">
    <property type="entry name" value="Endonuclease/exonuclease/phosphatase"/>
    <property type="match status" value="1"/>
</dbReference>
<evidence type="ECO:0000313" key="12">
    <source>
        <dbReference type="EMBL" id="CAK9103644.1"/>
    </source>
</evidence>